<evidence type="ECO:0000256" key="6">
    <source>
        <dbReference type="SAM" id="Phobius"/>
    </source>
</evidence>
<dbReference type="PANTHER" id="PTHR43124:SF3">
    <property type="entry name" value="CHLORAMPHENICOL EFFLUX PUMP RV0191"/>
    <property type="match status" value="1"/>
</dbReference>
<protein>
    <submittedName>
        <fullName evidence="8">DHA1 family inner membrane transport protein</fullName>
    </submittedName>
</protein>
<keyword evidence="2" id="KW-1003">Cell membrane</keyword>
<feature type="transmembrane region" description="Helical" evidence="6">
    <location>
        <begin position="129"/>
        <end position="152"/>
    </location>
</feature>
<evidence type="ECO:0000259" key="7">
    <source>
        <dbReference type="PROSITE" id="PS50850"/>
    </source>
</evidence>
<dbReference type="EMBL" id="JACHBG010000011">
    <property type="protein sequence ID" value="MBB6487093.1"/>
    <property type="molecule type" value="Genomic_DNA"/>
</dbReference>
<dbReference type="Proteomes" id="UP000565576">
    <property type="component" value="Unassembled WGS sequence"/>
</dbReference>
<dbReference type="InterPro" id="IPR011701">
    <property type="entry name" value="MFS"/>
</dbReference>
<reference evidence="8 9" key="1">
    <citation type="submission" date="2020-08" db="EMBL/GenBank/DDBJ databases">
        <title>Genomic Encyclopedia of Type Strains, Phase IV (KMG-V): Genome sequencing to study the core and pangenomes of soil and plant-associated prokaryotes.</title>
        <authorList>
            <person name="Whitman W."/>
        </authorList>
    </citation>
    <scope>NUCLEOTIDE SEQUENCE [LARGE SCALE GENOMIC DNA]</scope>
    <source>
        <strain evidence="8 9">SEMIA 4060</strain>
    </source>
</reference>
<dbReference type="NCBIfam" id="NF033135">
    <property type="entry name" value="cmx_cmrA"/>
    <property type="match status" value="1"/>
</dbReference>
<feature type="domain" description="Major facilitator superfamily (MFS) profile" evidence="7">
    <location>
        <begin position="4"/>
        <end position="379"/>
    </location>
</feature>
<dbReference type="Gene3D" id="1.20.1250.20">
    <property type="entry name" value="MFS general substrate transporter like domains"/>
    <property type="match status" value="1"/>
</dbReference>
<keyword evidence="4 6" id="KW-1133">Transmembrane helix</keyword>
<feature type="transmembrane region" description="Helical" evidence="6">
    <location>
        <begin position="199"/>
        <end position="223"/>
    </location>
</feature>
<dbReference type="InterPro" id="IPR050189">
    <property type="entry name" value="MFS_Efflux_Transporters"/>
</dbReference>
<feature type="transmembrane region" description="Helical" evidence="6">
    <location>
        <begin position="267"/>
        <end position="285"/>
    </location>
</feature>
<name>A0A7X0IUQ9_9HYPH</name>
<dbReference type="RefSeq" id="WP_184707616.1">
    <property type="nucleotide sequence ID" value="NZ_JACHBG010000011.1"/>
</dbReference>
<dbReference type="AlphaFoldDB" id="A0A7X0IUQ9"/>
<feature type="transmembrane region" description="Helical" evidence="6">
    <location>
        <begin position="39"/>
        <end position="63"/>
    </location>
</feature>
<keyword evidence="3 6" id="KW-0812">Transmembrane</keyword>
<dbReference type="CDD" id="cd17324">
    <property type="entry name" value="MFS_NepI_like"/>
    <property type="match status" value="1"/>
</dbReference>
<feature type="transmembrane region" description="Helical" evidence="6">
    <location>
        <begin position="291"/>
        <end position="309"/>
    </location>
</feature>
<feature type="transmembrane region" description="Helical" evidence="6">
    <location>
        <begin position="358"/>
        <end position="378"/>
    </location>
</feature>
<evidence type="ECO:0000313" key="9">
    <source>
        <dbReference type="Proteomes" id="UP000565576"/>
    </source>
</evidence>
<dbReference type="PANTHER" id="PTHR43124">
    <property type="entry name" value="PURINE EFFLUX PUMP PBUE"/>
    <property type="match status" value="1"/>
</dbReference>
<dbReference type="GO" id="GO:0005886">
    <property type="term" value="C:plasma membrane"/>
    <property type="evidence" value="ECO:0007669"/>
    <property type="project" value="UniProtKB-SubCell"/>
</dbReference>
<dbReference type="PROSITE" id="PS50850">
    <property type="entry name" value="MFS"/>
    <property type="match status" value="1"/>
</dbReference>
<feature type="transmembrane region" description="Helical" evidence="6">
    <location>
        <begin position="70"/>
        <end position="89"/>
    </location>
</feature>
<dbReference type="InterPro" id="IPR020846">
    <property type="entry name" value="MFS_dom"/>
</dbReference>
<proteinExistence type="predicted"/>
<gene>
    <name evidence="8" type="ORF">GGD46_004393</name>
</gene>
<evidence type="ECO:0000256" key="3">
    <source>
        <dbReference type="ARBA" id="ARBA00022692"/>
    </source>
</evidence>
<feature type="transmembrane region" description="Helical" evidence="6">
    <location>
        <begin position="95"/>
        <end position="117"/>
    </location>
</feature>
<comment type="subcellular location">
    <subcellularLocation>
        <location evidence="1">Cell membrane</location>
        <topology evidence="1">Multi-pass membrane protein</topology>
    </subcellularLocation>
</comment>
<dbReference type="SUPFAM" id="SSF103473">
    <property type="entry name" value="MFS general substrate transporter"/>
    <property type="match status" value="1"/>
</dbReference>
<evidence type="ECO:0000256" key="5">
    <source>
        <dbReference type="ARBA" id="ARBA00023136"/>
    </source>
</evidence>
<feature type="transmembrane region" description="Helical" evidence="6">
    <location>
        <begin position="330"/>
        <end position="352"/>
    </location>
</feature>
<keyword evidence="5 6" id="KW-0472">Membrane</keyword>
<feature type="transmembrane region" description="Helical" evidence="6">
    <location>
        <begin position="158"/>
        <end position="178"/>
    </location>
</feature>
<evidence type="ECO:0000256" key="4">
    <source>
        <dbReference type="ARBA" id="ARBA00022989"/>
    </source>
</evidence>
<dbReference type="Pfam" id="PF07690">
    <property type="entry name" value="MFS_1"/>
    <property type="match status" value="1"/>
</dbReference>
<accession>A0A7X0IUQ9</accession>
<feature type="transmembrane region" description="Helical" evidence="6">
    <location>
        <begin position="235"/>
        <end position="255"/>
    </location>
</feature>
<comment type="caution">
    <text evidence="8">The sequence shown here is derived from an EMBL/GenBank/DDBJ whole genome shotgun (WGS) entry which is preliminary data.</text>
</comment>
<sequence length="396" mass="40878">MPIAIYVLGLSIFCLGTTEFMISGLLPELAHDFHVSIPTAAWLISGFALAVAIGGPPLTLLSLRIRQKTALIFLLVLFNIGQILGAVAPSYNVLMVARVITALSVGAFFGIGAVVAVNLAGEGRHARAIAIMFGGLTVANIVGVPLGAFIGQHWGWRASFWIVAGLACISLVAVIALVPTSRQPPSINVRAELRPLKRLALWPALLTTALSQAALFAVFSYISPILTELAGFSSAAVPPLLVLFGAGTFVGSYIGGRFADRHLSLNLYVGLLALALVVGLFPIAVALKSTTVAIVLMFGVAAFAINPALQTQVMRVAADAPTVSSTINISAFNIGNTLGPWLGGIAISAGYGYAAPEILATGLVLASLVAAAVTAKLVRASISNIPDRPVLADIGA</sequence>
<evidence type="ECO:0000313" key="8">
    <source>
        <dbReference type="EMBL" id="MBB6487093.1"/>
    </source>
</evidence>
<evidence type="ECO:0000256" key="1">
    <source>
        <dbReference type="ARBA" id="ARBA00004651"/>
    </source>
</evidence>
<dbReference type="InterPro" id="IPR036259">
    <property type="entry name" value="MFS_trans_sf"/>
</dbReference>
<evidence type="ECO:0000256" key="2">
    <source>
        <dbReference type="ARBA" id="ARBA00022475"/>
    </source>
</evidence>
<feature type="transmembrane region" description="Helical" evidence="6">
    <location>
        <begin position="7"/>
        <end position="27"/>
    </location>
</feature>
<dbReference type="GO" id="GO:0022857">
    <property type="term" value="F:transmembrane transporter activity"/>
    <property type="evidence" value="ECO:0007669"/>
    <property type="project" value="InterPro"/>
</dbReference>
<organism evidence="8 9">
    <name type="scientific">Rhizobium lusitanum</name>
    <dbReference type="NCBI Taxonomy" id="293958"/>
    <lineage>
        <taxon>Bacteria</taxon>
        <taxon>Pseudomonadati</taxon>
        <taxon>Pseudomonadota</taxon>
        <taxon>Alphaproteobacteria</taxon>
        <taxon>Hyphomicrobiales</taxon>
        <taxon>Rhizobiaceae</taxon>
        <taxon>Rhizobium/Agrobacterium group</taxon>
        <taxon>Rhizobium</taxon>
    </lineage>
</organism>